<sequence length="89" mass="10479">MNIYILAILLFINAISWASFGIDKRKALKNQWRISEKALLLLSFFGPFGAFLGMKFFHHKTKKLKFKLLIPLFLCLQVGIYIYLFVYPF</sequence>
<evidence type="ECO:0000256" key="1">
    <source>
        <dbReference type="SAM" id="Phobius"/>
    </source>
</evidence>
<protein>
    <submittedName>
        <fullName evidence="2">DUF1294 domain-containing protein</fullName>
    </submittedName>
</protein>
<accession>A0ABZ2Y5B0</accession>
<keyword evidence="1" id="KW-0812">Transmembrane</keyword>
<keyword evidence="1" id="KW-1133">Transmembrane helix</keyword>
<dbReference type="Pfam" id="PF06961">
    <property type="entry name" value="DUF1294"/>
    <property type="match status" value="1"/>
</dbReference>
<organism evidence="2 3">
    <name type="scientific">Defluviitalea saccharophila</name>
    <dbReference type="NCBI Taxonomy" id="879970"/>
    <lineage>
        <taxon>Bacteria</taxon>
        <taxon>Bacillati</taxon>
        <taxon>Bacillota</taxon>
        <taxon>Clostridia</taxon>
        <taxon>Lachnospirales</taxon>
        <taxon>Defluviitaleaceae</taxon>
        <taxon>Defluviitalea</taxon>
    </lineage>
</organism>
<keyword evidence="1" id="KW-0472">Membrane</keyword>
<feature type="transmembrane region" description="Helical" evidence="1">
    <location>
        <begin position="37"/>
        <end position="57"/>
    </location>
</feature>
<feature type="transmembrane region" description="Helical" evidence="1">
    <location>
        <begin position="69"/>
        <end position="87"/>
    </location>
</feature>
<gene>
    <name evidence="2" type="ORF">QBE51_03035</name>
</gene>
<evidence type="ECO:0000313" key="2">
    <source>
        <dbReference type="EMBL" id="WZL70522.1"/>
    </source>
</evidence>
<dbReference type="RefSeq" id="WP_341877488.1">
    <property type="nucleotide sequence ID" value="NZ_CP121687.1"/>
</dbReference>
<keyword evidence="3" id="KW-1185">Reference proteome</keyword>
<proteinExistence type="predicted"/>
<name>A0ABZ2Y5B0_9FIRM</name>
<dbReference type="EMBL" id="CP121687">
    <property type="protein sequence ID" value="WZL70522.1"/>
    <property type="molecule type" value="Genomic_DNA"/>
</dbReference>
<dbReference type="Proteomes" id="UP001486565">
    <property type="component" value="Chromosome"/>
</dbReference>
<reference evidence="2 3" key="1">
    <citation type="submission" date="2023-03" db="EMBL/GenBank/DDBJ databases">
        <title>Novel Species.</title>
        <authorList>
            <person name="Ma S."/>
        </authorList>
    </citation>
    <scope>NUCLEOTIDE SEQUENCE [LARGE SCALE GENOMIC DNA]</scope>
    <source>
        <strain evidence="2 3">LIND6LT2</strain>
    </source>
</reference>
<dbReference type="InterPro" id="IPR010718">
    <property type="entry name" value="DUF1294"/>
</dbReference>
<evidence type="ECO:0000313" key="3">
    <source>
        <dbReference type="Proteomes" id="UP001486565"/>
    </source>
</evidence>